<comment type="similarity">
    <text evidence="1">Belongs to the glycosyltransferase 2 family. WaaE/KdtX subfamily.</text>
</comment>
<gene>
    <name evidence="3" type="ORF">SAMN06295970_12637</name>
</gene>
<keyword evidence="4" id="KW-1185">Reference proteome</keyword>
<evidence type="ECO:0000259" key="2">
    <source>
        <dbReference type="Pfam" id="PF00535"/>
    </source>
</evidence>
<dbReference type="PANTHER" id="PTHR43630">
    <property type="entry name" value="POLY-BETA-1,6-N-ACETYL-D-GLUCOSAMINE SYNTHASE"/>
    <property type="match status" value="1"/>
</dbReference>
<reference evidence="3 4" key="1">
    <citation type="submission" date="2017-05" db="EMBL/GenBank/DDBJ databases">
        <authorList>
            <person name="Varghese N."/>
            <person name="Submissions S."/>
        </authorList>
    </citation>
    <scope>NUCLEOTIDE SEQUENCE [LARGE SCALE GENOMIC DNA]</scope>
    <source>
        <strain evidence="3 4">DSM 26001</strain>
    </source>
</reference>
<evidence type="ECO:0000313" key="4">
    <source>
        <dbReference type="Proteomes" id="UP001158049"/>
    </source>
</evidence>
<feature type="domain" description="Glycosyltransferase 2-like" evidence="2">
    <location>
        <begin position="26"/>
        <end position="107"/>
    </location>
</feature>
<evidence type="ECO:0000256" key="1">
    <source>
        <dbReference type="ARBA" id="ARBA00038494"/>
    </source>
</evidence>
<dbReference type="EMBL" id="FXUL01000026">
    <property type="protein sequence ID" value="SMP77269.1"/>
    <property type="molecule type" value="Genomic_DNA"/>
</dbReference>
<keyword evidence="3" id="KW-0808">Transferase</keyword>
<dbReference type="Proteomes" id="UP001158049">
    <property type="component" value="Unassembled WGS sequence"/>
</dbReference>
<dbReference type="InterPro" id="IPR029044">
    <property type="entry name" value="Nucleotide-diphossugar_trans"/>
</dbReference>
<proteinExistence type="inferred from homology"/>
<protein>
    <submittedName>
        <fullName evidence="3">Glycosyl transferase family 2</fullName>
    </submittedName>
</protein>
<sequence length="366" mass="40346">MAASPLNSQFPHSPTGSSAAQITLALVVIARNEAHCIARCLQSAAGMVDKIILLDTGSTDDTMAIARDLGAQVHSFVWIDDFAAARNVALAYSDAHWNLVLDADEWIVAVPHGLREALPAAGGFVGTLPVASSFDLAGTVETSTNWISRLLPAGVGYAGRIHEQVDSTLPRKRLEIRVGHDGYRKQQLDSKAGRNDALLAMALEESPDDGYLLYQAGKELEIKRDFESALHYYSLSMQNTPGYQSYRHDLVIRTIYTLKKLQLHELAISVIESEYDNWQHSPDFFFVTGDVHLDYAATRPDLALERLLPIAETSWLQCLRLGDCPDLDGTVMGRGSFLAAHNLSVLYSEIGDTKRSEEYRALSRSR</sequence>
<comment type="caution">
    <text evidence="3">The sequence shown here is derived from an EMBL/GenBank/DDBJ whole genome shotgun (WGS) entry which is preliminary data.</text>
</comment>
<dbReference type="PANTHER" id="PTHR43630:SF2">
    <property type="entry name" value="GLYCOSYLTRANSFERASE"/>
    <property type="match status" value="1"/>
</dbReference>
<dbReference type="Pfam" id="PF00535">
    <property type="entry name" value="Glycos_transf_2"/>
    <property type="match status" value="1"/>
</dbReference>
<dbReference type="Gene3D" id="3.90.550.10">
    <property type="entry name" value="Spore Coat Polysaccharide Biosynthesis Protein SpsA, Chain A"/>
    <property type="match status" value="1"/>
</dbReference>
<dbReference type="CDD" id="cd02511">
    <property type="entry name" value="Beta4Glucosyltransferase"/>
    <property type="match status" value="1"/>
</dbReference>
<organism evidence="3 4">
    <name type="scientific">Noviherbaspirillum suwonense</name>
    <dbReference type="NCBI Taxonomy" id="1224511"/>
    <lineage>
        <taxon>Bacteria</taxon>
        <taxon>Pseudomonadati</taxon>
        <taxon>Pseudomonadota</taxon>
        <taxon>Betaproteobacteria</taxon>
        <taxon>Burkholderiales</taxon>
        <taxon>Oxalobacteraceae</taxon>
        <taxon>Noviherbaspirillum</taxon>
    </lineage>
</organism>
<dbReference type="SUPFAM" id="SSF53448">
    <property type="entry name" value="Nucleotide-diphospho-sugar transferases"/>
    <property type="match status" value="1"/>
</dbReference>
<dbReference type="RefSeq" id="WP_283444904.1">
    <property type="nucleotide sequence ID" value="NZ_FXUL01000026.1"/>
</dbReference>
<accession>A0ABY1QQF0</accession>
<dbReference type="GO" id="GO:0016740">
    <property type="term" value="F:transferase activity"/>
    <property type="evidence" value="ECO:0007669"/>
    <property type="project" value="UniProtKB-KW"/>
</dbReference>
<evidence type="ECO:0000313" key="3">
    <source>
        <dbReference type="EMBL" id="SMP77269.1"/>
    </source>
</evidence>
<dbReference type="InterPro" id="IPR001173">
    <property type="entry name" value="Glyco_trans_2-like"/>
</dbReference>
<name>A0ABY1QQF0_9BURK</name>